<dbReference type="OrthoDB" id="68611at2759"/>
<evidence type="ECO:0000256" key="5">
    <source>
        <dbReference type="SAM" id="MobiDB-lite"/>
    </source>
</evidence>
<organism evidence="8 9">
    <name type="scientific">Coemansia javaensis</name>
    <dbReference type="NCBI Taxonomy" id="2761396"/>
    <lineage>
        <taxon>Eukaryota</taxon>
        <taxon>Fungi</taxon>
        <taxon>Fungi incertae sedis</taxon>
        <taxon>Zoopagomycota</taxon>
        <taxon>Kickxellomycotina</taxon>
        <taxon>Kickxellomycetes</taxon>
        <taxon>Kickxellales</taxon>
        <taxon>Kickxellaceae</taxon>
        <taxon>Coemansia</taxon>
    </lineage>
</organism>
<feature type="transmembrane region" description="Helical" evidence="6">
    <location>
        <begin position="102"/>
        <end position="122"/>
    </location>
</feature>
<evidence type="ECO:0000256" key="4">
    <source>
        <dbReference type="ARBA" id="ARBA00023136"/>
    </source>
</evidence>
<feature type="region of interest" description="Disordered" evidence="5">
    <location>
        <begin position="1"/>
        <end position="22"/>
    </location>
</feature>
<keyword evidence="2 6" id="KW-0812">Transmembrane</keyword>
<evidence type="ECO:0000313" key="9">
    <source>
        <dbReference type="Proteomes" id="UP001140217"/>
    </source>
</evidence>
<evidence type="ECO:0000259" key="7">
    <source>
        <dbReference type="Pfam" id="PF13515"/>
    </source>
</evidence>
<comment type="caution">
    <text evidence="8">The sequence shown here is derived from an EMBL/GenBank/DDBJ whole genome shotgun (WGS) entry which is preliminary data.</text>
</comment>
<feature type="transmembrane region" description="Helical" evidence="6">
    <location>
        <begin position="551"/>
        <end position="568"/>
    </location>
</feature>
<feature type="transmembrane region" description="Helical" evidence="6">
    <location>
        <begin position="654"/>
        <end position="672"/>
    </location>
</feature>
<dbReference type="GO" id="GO:0016020">
    <property type="term" value="C:membrane"/>
    <property type="evidence" value="ECO:0007669"/>
    <property type="project" value="UniProtKB-SubCell"/>
</dbReference>
<dbReference type="InterPro" id="IPR052430">
    <property type="entry name" value="IVT-Associated"/>
</dbReference>
<evidence type="ECO:0000256" key="6">
    <source>
        <dbReference type="SAM" id="Phobius"/>
    </source>
</evidence>
<feature type="transmembrane region" description="Helical" evidence="6">
    <location>
        <begin position="230"/>
        <end position="249"/>
    </location>
</feature>
<dbReference type="PRINTS" id="PR02047">
    <property type="entry name" value="BREFELDNASP4"/>
</dbReference>
<dbReference type="Proteomes" id="UP001140217">
    <property type="component" value="Unassembled WGS sequence"/>
</dbReference>
<dbReference type="PANTHER" id="PTHR47804:SF3">
    <property type="entry name" value="PROTEIN BRE4"/>
    <property type="match status" value="1"/>
</dbReference>
<reference evidence="8" key="1">
    <citation type="submission" date="2022-07" db="EMBL/GenBank/DDBJ databases">
        <title>Phylogenomic reconstructions and comparative analyses of Kickxellomycotina fungi.</title>
        <authorList>
            <person name="Reynolds N.K."/>
            <person name="Stajich J.E."/>
            <person name="Barry K."/>
            <person name="Grigoriev I.V."/>
            <person name="Crous P."/>
            <person name="Smith M.E."/>
        </authorList>
    </citation>
    <scope>NUCLEOTIDE SEQUENCE</scope>
    <source>
        <strain evidence="8">NBRC 105414</strain>
    </source>
</reference>
<feature type="transmembrane region" description="Helical" evidence="6">
    <location>
        <begin position="684"/>
        <end position="706"/>
    </location>
</feature>
<evidence type="ECO:0000256" key="1">
    <source>
        <dbReference type="ARBA" id="ARBA00004141"/>
    </source>
</evidence>
<feature type="transmembrane region" description="Helical" evidence="6">
    <location>
        <begin position="150"/>
        <end position="167"/>
    </location>
</feature>
<dbReference type="EMBL" id="JANBUL010000073">
    <property type="protein sequence ID" value="KAJ2782420.1"/>
    <property type="molecule type" value="Genomic_DNA"/>
</dbReference>
<feature type="transmembrane region" description="Helical" evidence="6">
    <location>
        <begin position="174"/>
        <end position="191"/>
    </location>
</feature>
<keyword evidence="4 6" id="KW-0472">Membrane</keyword>
<dbReference type="InterPro" id="IPR049453">
    <property type="entry name" value="Memb_transporter_dom"/>
</dbReference>
<evidence type="ECO:0000256" key="3">
    <source>
        <dbReference type="ARBA" id="ARBA00022989"/>
    </source>
</evidence>
<feature type="transmembrane region" description="Helical" evidence="6">
    <location>
        <begin position="580"/>
        <end position="597"/>
    </location>
</feature>
<evidence type="ECO:0000313" key="8">
    <source>
        <dbReference type="EMBL" id="KAJ2782420.1"/>
    </source>
</evidence>
<sequence length="943" mass="98905">MSARRRDETETETQPLLGPSGSRKWRRRAAAAAAWAVPATAEQRAAVGKAVAAYAAAALFAFVPGLRELLGDPEYMAPHLVTNATIWFHAAKTRSGLIEDGLVGALWAGVTSAVTHVALGVAEALHRAYGGPAPGDGGAGVAPLAVQSKAASLGVFVFGYSWCLALFKANSGRPSVATATAIANVVLYLVMLREAPVVNYRAAAAAAAASRGQWPTEDDLAETVGKKAEHVLVAVLAGMAVSLAVGLALRPTTAAAALRRELAAALASLRAALPQPGAGPAAGAPEAALHAHRRQMQAVRRHLAAAALDPLAWHVWARRRRLAALADALAALGLRLAGIGAALEQLHAVGCAGGAALELRRIRAAAARFGAGCDAALAAVAAMVDGALDPAGRSAGSDDEDAAAVRADLAAAAQAFRAECAAAPAGAPRDGPVAEPLLAVRFYAFGLRELGGELDALVAQAAAASRAPPAVGAAVRRLAARGALAALARRAARGAWRGLRALCDTGATADLDARHEARGSLHAPRPRGAAQRARHRAWRALMWARRPNVKFATKYALLVTLLALPWYWSVDAYRELRRERLDWAVISAAAIMVPTVGGTALVSVYRVLGTCAGGLAAYAVYAADGRPSLPTYLMLVAVAAPLFHVMLHGRYPKIGQFGLLTFGVVLINKLIAREDRDESAAALAVRRTAAVALGVLAGMAVTMYVWPFEARVRLRHALSCWLLNAGQLYAVLWRPLWADAATPPPSDSRDRLSAEQDCLDAERCLQDALLEIRALLADTLNEPRLKGAFPAATYRHVVDACQRMLDTMAAARWLMLQPPAGPASNNSSNSDLLGRAAAERANRDALVGLTMYVLASALVLKTPLPALLPPVAVAQHRVAAAMRDILDPPSPPSSSLGDDARLRYVFYYEQVMLARHLVSELAAMQALMRDLYGSTGPADALSW</sequence>
<accession>A0A9W8LK48</accession>
<keyword evidence="3 6" id="KW-1133">Transmembrane helix</keyword>
<keyword evidence="9" id="KW-1185">Reference proteome</keyword>
<comment type="subcellular location">
    <subcellularLocation>
        <location evidence="1">Membrane</location>
        <topology evidence="1">Multi-pass membrane protein</topology>
    </subcellularLocation>
</comment>
<feature type="domain" description="Integral membrane bound transporter" evidence="7">
    <location>
        <begin position="576"/>
        <end position="701"/>
    </location>
</feature>
<name>A0A9W8LK48_9FUNG</name>
<gene>
    <name evidence="8" type="ORF">H4R18_002290</name>
</gene>
<dbReference type="AlphaFoldDB" id="A0A9W8LK48"/>
<proteinExistence type="predicted"/>
<dbReference type="InterPro" id="IPR023244">
    <property type="entry name" value="Brefeldin_A-sensitivity_4"/>
</dbReference>
<protein>
    <recommendedName>
        <fullName evidence="7">Integral membrane bound transporter domain-containing protein</fullName>
    </recommendedName>
</protein>
<dbReference type="Pfam" id="PF13515">
    <property type="entry name" value="FUSC_2"/>
    <property type="match status" value="1"/>
</dbReference>
<evidence type="ECO:0000256" key="2">
    <source>
        <dbReference type="ARBA" id="ARBA00022692"/>
    </source>
</evidence>
<dbReference type="PANTHER" id="PTHR47804">
    <property type="entry name" value="60S RIBOSOMAL PROTEIN L19"/>
    <property type="match status" value="1"/>
</dbReference>